<gene>
    <name evidence="4" type="ORF">COU41_00020</name>
</gene>
<dbReference type="AlphaFoldDB" id="A0A2H0TKS5"/>
<dbReference type="InterPro" id="IPR018228">
    <property type="entry name" value="DNase_TatD-rel_CS"/>
</dbReference>
<comment type="caution">
    <text evidence="4">The sequence shown here is derived from an EMBL/GenBank/DDBJ whole genome shotgun (WGS) entry which is preliminary data.</text>
</comment>
<proteinExistence type="predicted"/>
<feature type="binding site" evidence="3">
    <location>
        <position position="239"/>
    </location>
    <ligand>
        <name>a divalent metal cation</name>
        <dbReference type="ChEBI" id="CHEBI:60240"/>
        <label>1</label>
    </ligand>
</feature>
<dbReference type="Proteomes" id="UP000237006">
    <property type="component" value="Unassembled WGS sequence"/>
</dbReference>
<evidence type="ECO:0000313" key="5">
    <source>
        <dbReference type="Proteomes" id="UP000237006"/>
    </source>
</evidence>
<name>A0A2H0TKS5_9BACT</name>
<keyword evidence="2 4" id="KW-0378">Hydrolase</keyword>
<dbReference type="PROSITE" id="PS01137">
    <property type="entry name" value="TATD_1"/>
    <property type="match status" value="1"/>
</dbReference>
<dbReference type="PANTHER" id="PTHR46124:SF2">
    <property type="entry name" value="D-AMINOACYL-TRNA DEACYLASE"/>
    <property type="match status" value="1"/>
</dbReference>
<dbReference type="NCBIfam" id="TIGR00010">
    <property type="entry name" value="YchF/TatD family DNA exonuclease"/>
    <property type="match status" value="1"/>
</dbReference>
<feature type="binding site" evidence="3">
    <location>
        <position position="8"/>
    </location>
    <ligand>
        <name>a divalent metal cation</name>
        <dbReference type="ChEBI" id="CHEBI:60240"/>
        <label>1</label>
    </ligand>
</feature>
<dbReference type="Pfam" id="PF01026">
    <property type="entry name" value="TatD_DNase"/>
    <property type="match status" value="1"/>
</dbReference>
<dbReference type="PIRSF" id="PIRSF005902">
    <property type="entry name" value="DNase_TatD"/>
    <property type="match status" value="1"/>
</dbReference>
<dbReference type="FunFam" id="3.20.20.140:FF:000005">
    <property type="entry name" value="TatD family hydrolase"/>
    <property type="match status" value="1"/>
</dbReference>
<dbReference type="GO" id="GO:0046872">
    <property type="term" value="F:metal ion binding"/>
    <property type="evidence" value="ECO:0007669"/>
    <property type="project" value="UniProtKB-KW"/>
</dbReference>
<dbReference type="InterPro" id="IPR032466">
    <property type="entry name" value="Metal_Hydrolase"/>
</dbReference>
<evidence type="ECO:0000256" key="1">
    <source>
        <dbReference type="ARBA" id="ARBA00022723"/>
    </source>
</evidence>
<feature type="binding site" evidence="3">
    <location>
        <position position="152"/>
    </location>
    <ligand>
        <name>a divalent metal cation</name>
        <dbReference type="ChEBI" id="CHEBI:60240"/>
        <label>2</label>
    </ligand>
</feature>
<dbReference type="CDD" id="cd01310">
    <property type="entry name" value="TatD_DNAse"/>
    <property type="match status" value="1"/>
</dbReference>
<sequence length="289" mass="33281">MLLDTHAHLNFNGYKENFEEVIKRTLENDVWMINVGSQYETSKKAVEIAERYEKGVYAAVGLHPIHLAEGIFKVKMDKEETVFQTKNENFDYEKYKGLTQSKKVVAIGETGLDYYYRPKTKIRLEQFKNKQKEVFLKHLELAMELKLPVIFHCRMAHQDLIEVLNSKFKIQKSKIAGVIHCFTGTWEQAGQYLEMGLYLGFNGIIFKPAPYRTDGSGAGLNLDEIIKKTPLERILIETDCPYLVPPPMSGRNEPLYVKYVAEKIAKIKNLSFEEISEITTGNAKKLFNL</sequence>
<dbReference type="PANTHER" id="PTHR46124">
    <property type="entry name" value="D-AMINOACYL-TRNA DEACYLASE"/>
    <property type="match status" value="1"/>
</dbReference>
<evidence type="ECO:0000256" key="2">
    <source>
        <dbReference type="ARBA" id="ARBA00022801"/>
    </source>
</evidence>
<dbReference type="GO" id="GO:0016788">
    <property type="term" value="F:hydrolase activity, acting on ester bonds"/>
    <property type="evidence" value="ECO:0007669"/>
    <property type="project" value="InterPro"/>
</dbReference>
<feature type="binding site" evidence="3">
    <location>
        <position position="6"/>
    </location>
    <ligand>
        <name>a divalent metal cation</name>
        <dbReference type="ChEBI" id="CHEBI:60240"/>
        <label>1</label>
    </ligand>
</feature>
<reference evidence="5" key="1">
    <citation type="submission" date="2017-09" db="EMBL/GenBank/DDBJ databases">
        <title>Depth-based differentiation of microbial function through sediment-hosted aquifers and enrichment of novel symbionts in the deep terrestrial subsurface.</title>
        <authorList>
            <person name="Probst A.J."/>
            <person name="Ladd B."/>
            <person name="Jarett J.K."/>
            <person name="Geller-Mcgrath D.E."/>
            <person name="Sieber C.M.K."/>
            <person name="Emerson J.B."/>
            <person name="Anantharaman K."/>
            <person name="Thomas B.C."/>
            <person name="Malmstrom R."/>
            <person name="Stieglmeier M."/>
            <person name="Klingl A."/>
            <person name="Woyke T."/>
            <person name="Ryan C.M."/>
            <person name="Banfield J.F."/>
        </authorList>
    </citation>
    <scope>NUCLEOTIDE SEQUENCE [LARGE SCALE GENOMIC DNA]</scope>
</reference>
<dbReference type="InterPro" id="IPR015991">
    <property type="entry name" value="TatD/YcfH-like"/>
</dbReference>
<feature type="binding site" evidence="3">
    <location>
        <position position="180"/>
    </location>
    <ligand>
        <name>a divalent metal cation</name>
        <dbReference type="ChEBI" id="CHEBI:60240"/>
        <label>2</label>
    </ligand>
</feature>
<accession>A0A2H0TKS5</accession>
<dbReference type="InterPro" id="IPR001130">
    <property type="entry name" value="TatD-like"/>
</dbReference>
<organism evidence="4 5">
    <name type="scientific">Candidatus Nealsonbacteria bacterium CG10_big_fil_rev_8_21_14_0_10_36_228</name>
    <dbReference type="NCBI Taxonomy" id="1974708"/>
    <lineage>
        <taxon>Bacteria</taxon>
        <taxon>Candidatus Nealsoniibacteriota</taxon>
    </lineage>
</organism>
<dbReference type="GO" id="GO:0004536">
    <property type="term" value="F:DNA nuclease activity"/>
    <property type="evidence" value="ECO:0007669"/>
    <property type="project" value="InterPro"/>
</dbReference>
<feature type="binding site" evidence="3">
    <location>
        <position position="109"/>
    </location>
    <ligand>
        <name>a divalent metal cation</name>
        <dbReference type="ChEBI" id="CHEBI:60240"/>
        <label>1</label>
    </ligand>
</feature>
<protein>
    <submittedName>
        <fullName evidence="4">Hydrolase TatD</fullName>
    </submittedName>
</protein>
<dbReference type="EMBL" id="PFCI01000001">
    <property type="protein sequence ID" value="PIR72606.1"/>
    <property type="molecule type" value="Genomic_DNA"/>
</dbReference>
<evidence type="ECO:0000256" key="3">
    <source>
        <dbReference type="PIRSR" id="PIRSR005902-1"/>
    </source>
</evidence>
<dbReference type="Gene3D" id="3.20.20.140">
    <property type="entry name" value="Metal-dependent hydrolases"/>
    <property type="match status" value="1"/>
</dbReference>
<dbReference type="SUPFAM" id="SSF51556">
    <property type="entry name" value="Metallo-dependent hydrolases"/>
    <property type="match status" value="1"/>
</dbReference>
<evidence type="ECO:0000313" key="4">
    <source>
        <dbReference type="EMBL" id="PIR72606.1"/>
    </source>
</evidence>
<keyword evidence="1 3" id="KW-0479">Metal-binding</keyword>